<name>A0A0G0W880_UNCC2</name>
<feature type="transmembrane region" description="Helical" evidence="1">
    <location>
        <begin position="6"/>
        <end position="27"/>
    </location>
</feature>
<keyword evidence="1" id="KW-0812">Transmembrane</keyword>
<reference evidence="2 3" key="1">
    <citation type="journal article" date="2015" name="Nature">
        <title>rRNA introns, odd ribosomes, and small enigmatic genomes across a large radiation of phyla.</title>
        <authorList>
            <person name="Brown C.T."/>
            <person name="Hug L.A."/>
            <person name="Thomas B.C."/>
            <person name="Sharon I."/>
            <person name="Castelle C.J."/>
            <person name="Singh A."/>
            <person name="Wilkins M.J."/>
            <person name="Williams K.H."/>
            <person name="Banfield J.F."/>
        </authorList>
    </citation>
    <scope>NUCLEOTIDE SEQUENCE [LARGE SCALE GENOMIC DNA]</scope>
</reference>
<keyword evidence="1" id="KW-0472">Membrane</keyword>
<gene>
    <name evidence="2" type="ORF">UU65_C0003G0249</name>
</gene>
<evidence type="ECO:0000256" key="1">
    <source>
        <dbReference type="SAM" id="Phobius"/>
    </source>
</evidence>
<feature type="transmembrane region" description="Helical" evidence="1">
    <location>
        <begin position="39"/>
        <end position="59"/>
    </location>
</feature>
<evidence type="ECO:0000313" key="2">
    <source>
        <dbReference type="EMBL" id="KKS09194.1"/>
    </source>
</evidence>
<comment type="caution">
    <text evidence="2">The sequence shown here is derived from an EMBL/GenBank/DDBJ whole genome shotgun (WGS) entry which is preliminary data.</text>
</comment>
<dbReference type="EMBL" id="LCBL01000003">
    <property type="protein sequence ID" value="KKS09194.1"/>
    <property type="molecule type" value="Genomic_DNA"/>
</dbReference>
<sequence>MIIFLYIYLFVVFLLLASFVVGSLTLIRNSFVGDPTNRYIKIVAIIIGIVLLYSFMSIFGESWDMGFDIKLTKPMNILGGLNDR</sequence>
<dbReference type="AlphaFoldDB" id="A0A0G0W880"/>
<organism evidence="2 3">
    <name type="scientific">candidate division CPR2 bacterium GW2011_GWC1_41_48</name>
    <dbReference type="NCBI Taxonomy" id="1618344"/>
    <lineage>
        <taxon>Bacteria</taxon>
        <taxon>Bacteria division CPR2</taxon>
    </lineage>
</organism>
<proteinExistence type="predicted"/>
<accession>A0A0G0W880</accession>
<evidence type="ECO:0000313" key="3">
    <source>
        <dbReference type="Proteomes" id="UP000033869"/>
    </source>
</evidence>
<keyword evidence="1" id="KW-1133">Transmembrane helix</keyword>
<dbReference type="Proteomes" id="UP000033869">
    <property type="component" value="Unassembled WGS sequence"/>
</dbReference>
<protein>
    <submittedName>
        <fullName evidence="2">Uncharacterized protein</fullName>
    </submittedName>
</protein>